<dbReference type="GO" id="GO:0003677">
    <property type="term" value="F:DNA binding"/>
    <property type="evidence" value="ECO:0007669"/>
    <property type="project" value="UniProtKB-KW"/>
</dbReference>
<dbReference type="SUPFAM" id="SSF52540">
    <property type="entry name" value="P-loop containing nucleoside triphosphate hydrolases"/>
    <property type="match status" value="2"/>
</dbReference>
<organism evidence="17 18">
    <name type="scientific">Frankliniella fusca</name>
    <dbReference type="NCBI Taxonomy" id="407009"/>
    <lineage>
        <taxon>Eukaryota</taxon>
        <taxon>Metazoa</taxon>
        <taxon>Ecdysozoa</taxon>
        <taxon>Arthropoda</taxon>
        <taxon>Hexapoda</taxon>
        <taxon>Insecta</taxon>
        <taxon>Pterygota</taxon>
        <taxon>Neoptera</taxon>
        <taxon>Paraneoptera</taxon>
        <taxon>Thysanoptera</taxon>
        <taxon>Terebrantia</taxon>
        <taxon>Thripoidea</taxon>
        <taxon>Thripidae</taxon>
        <taxon>Frankliniella</taxon>
    </lineage>
</organism>
<dbReference type="FunFam" id="1.20.120.850:FF:000012">
    <property type="entry name" value="protein PHOTOPERIOD-INDEPENDENT EARLY FLOWERING 1 isoform X3"/>
    <property type="match status" value="1"/>
</dbReference>
<keyword evidence="9" id="KW-0805">Transcription regulation</keyword>
<evidence type="ECO:0000256" key="6">
    <source>
        <dbReference type="ARBA" id="ARBA00022806"/>
    </source>
</evidence>
<dbReference type="GO" id="GO:0042393">
    <property type="term" value="F:histone binding"/>
    <property type="evidence" value="ECO:0007669"/>
    <property type="project" value="TreeGrafter"/>
</dbReference>
<keyword evidence="11" id="KW-0804">Transcription</keyword>
<dbReference type="FunFam" id="3.40.50.10810:FF:000005">
    <property type="entry name" value="Photoperiod-independent early flowering 1"/>
    <property type="match status" value="1"/>
</dbReference>
<dbReference type="GO" id="GO:0010468">
    <property type="term" value="P:regulation of gene expression"/>
    <property type="evidence" value="ECO:0007669"/>
    <property type="project" value="UniProtKB-ARBA"/>
</dbReference>
<feature type="compositionally biased region" description="Low complexity" evidence="13">
    <location>
        <begin position="1217"/>
        <end position="1235"/>
    </location>
</feature>
<keyword evidence="12" id="KW-0539">Nucleus</keyword>
<feature type="compositionally biased region" description="Polar residues" evidence="13">
    <location>
        <begin position="1203"/>
        <end position="1216"/>
    </location>
</feature>
<dbReference type="CDD" id="cd18003">
    <property type="entry name" value="DEXQc_SRCAP"/>
    <property type="match status" value="1"/>
</dbReference>
<dbReference type="InterPro" id="IPR014012">
    <property type="entry name" value="HSA_dom"/>
</dbReference>
<feature type="compositionally biased region" description="Polar residues" evidence="13">
    <location>
        <begin position="365"/>
        <end position="378"/>
    </location>
</feature>
<dbReference type="InterPro" id="IPR050520">
    <property type="entry name" value="INO80/SWR1_helicase"/>
</dbReference>
<dbReference type="PROSITE" id="PS51192">
    <property type="entry name" value="HELICASE_ATP_BIND_1"/>
    <property type="match status" value="1"/>
</dbReference>
<dbReference type="GO" id="GO:0004386">
    <property type="term" value="F:helicase activity"/>
    <property type="evidence" value="ECO:0007669"/>
    <property type="project" value="UniProtKB-KW"/>
</dbReference>
<evidence type="ECO:0000256" key="12">
    <source>
        <dbReference type="ARBA" id="ARBA00023242"/>
    </source>
</evidence>
<feature type="region of interest" description="Disordered" evidence="13">
    <location>
        <begin position="1181"/>
        <end position="1241"/>
    </location>
</feature>
<dbReference type="InterPro" id="IPR014001">
    <property type="entry name" value="Helicase_ATP-bd"/>
</dbReference>
<feature type="region of interest" description="Disordered" evidence="13">
    <location>
        <begin position="1655"/>
        <end position="1675"/>
    </location>
</feature>
<dbReference type="InterPro" id="IPR038718">
    <property type="entry name" value="SNF2-like_sf"/>
</dbReference>
<keyword evidence="8" id="KW-0156">Chromatin regulator</keyword>
<evidence type="ECO:0000256" key="3">
    <source>
        <dbReference type="ARBA" id="ARBA00022553"/>
    </source>
</evidence>
<dbReference type="GO" id="GO:0016887">
    <property type="term" value="F:ATP hydrolysis activity"/>
    <property type="evidence" value="ECO:0007669"/>
    <property type="project" value="TreeGrafter"/>
</dbReference>
<evidence type="ECO:0000256" key="10">
    <source>
        <dbReference type="ARBA" id="ARBA00023125"/>
    </source>
</evidence>
<evidence type="ECO:0000256" key="8">
    <source>
        <dbReference type="ARBA" id="ARBA00022853"/>
    </source>
</evidence>
<feature type="compositionally biased region" description="Basic and acidic residues" evidence="13">
    <location>
        <begin position="715"/>
        <end position="732"/>
    </location>
</feature>
<accession>A0AAE1H7J4</accession>
<name>A0AAE1H7J4_9NEOP</name>
<feature type="compositionally biased region" description="Acidic residues" evidence="13">
    <location>
        <begin position="573"/>
        <end position="584"/>
    </location>
</feature>
<dbReference type="Pfam" id="PF07529">
    <property type="entry name" value="HSA"/>
    <property type="match status" value="1"/>
</dbReference>
<protein>
    <submittedName>
        <fullName evidence="17">Helicase domino</fullName>
    </submittedName>
</protein>
<feature type="compositionally biased region" description="Acidic residues" evidence="13">
    <location>
        <begin position="644"/>
        <end position="695"/>
    </location>
</feature>
<gene>
    <name evidence="17" type="ORF">KUF71_006110</name>
</gene>
<dbReference type="InterPro" id="IPR049730">
    <property type="entry name" value="SNF2/RAD54-like_C"/>
</dbReference>
<evidence type="ECO:0000313" key="17">
    <source>
        <dbReference type="EMBL" id="KAK3916242.1"/>
    </source>
</evidence>
<dbReference type="PROSITE" id="PS51194">
    <property type="entry name" value="HELICASE_CTER"/>
    <property type="match status" value="1"/>
</dbReference>
<comment type="similarity">
    <text evidence="2">Belongs to the SNF2/RAD54 helicase family. SWR1 subfamily.</text>
</comment>
<feature type="compositionally biased region" description="Polar residues" evidence="13">
    <location>
        <begin position="269"/>
        <end position="309"/>
    </location>
</feature>
<feature type="compositionally biased region" description="Low complexity" evidence="13">
    <location>
        <begin position="142"/>
        <end position="155"/>
    </location>
</feature>
<feature type="domain" description="Helicase C-terminal" evidence="15">
    <location>
        <begin position="1419"/>
        <end position="1569"/>
    </location>
</feature>
<dbReference type="GO" id="GO:0000812">
    <property type="term" value="C:Swr1 complex"/>
    <property type="evidence" value="ECO:0007669"/>
    <property type="project" value="TreeGrafter"/>
</dbReference>
<feature type="region of interest" description="Disordered" evidence="13">
    <location>
        <begin position="265"/>
        <end position="379"/>
    </location>
</feature>
<sequence length="2702" mass="298843">MAPFSLFNPEWRMSDQKAGVVPTPPPGPQTLNVAGQTVRIQQVLTAAGTSNVNLLATGGQQYILTPGQVPGLAQVLSPIGTSTPGGVTRILTHRVLGVPGRGTLQLATTSAGTAAGTPVSLVAIGQSPVNASSYPTLINTLSSPSRRTQPTSSQSTVIPSASPSRTNTTHPLSPSASPQPRKKMRVAASETPVSEDILARRRLIAEHKLERLKAARSKYADLAAELFFLQVGGNMVDYLAWRKRAPTPQFLHFLRSNRLDLDDDDEDLTQSLTPATPGVQSVTVQSPVASTIPQTPSLTSVPASPQVESTVPDVVKIAGTPVPSPAGRSPPRALPTSAGSFSPDRRVPGSPSKLKGQPVPAMRQTPKQTSSQESTPGSQELIVEKAKQEAHVMQRIAELQREGLWTEKRLPKVQEPARAKAHWDYLLEEMVWLAADFAQERKWKKAAAKKCAKMVQKHFHEKQMNAEKAEKLHEVRLRKIANTIAKDIKSFWANIEKLVEFKQTQILEEKRKKALDQQLSFIVDQTEKYSMLLTEGMNRTGAESANNSVNASVAPSVVSYSSDTDTAAKSDDDFQPDMDSEDDERTIAKDEDVGGNPEEIARLQEETEMSLEDLLKEFPGYLDNRDKLIETEDGADGSSKDSVVEDDEESKASEDMEEEEEEDEDDDDDDEDDDEDGDSDDEEEDEDEEDIDDKNEDSKDALDATANESGLGDLYRSESGTDKKTKTEEETGKEINDVAAVAESLQPKGNTLSSTNVVTKIPFLLKHTLREYQHIGLDWLVTMYDRNLNGILADEMGLGKTIQTISLLAHLACEKEDWGPHLIVVPTSVMLNWEMELKKWCPGFKILTYFGSQKERRAKRTGWTKPNAFHVCITSYKLVIQDHQSFRRKKWKYLILDEAQNIKNFKSQRWQLLLNFQTERRLLLTGTPLQNNLMELWSLMHFLMPHVFQSHKEFKEWFSNPVTGMIEGNSEINESIIKRLHKVLRPFLLRRLKCEVEKQLPKKYEHVVMCRLSKRQRYLYDDFMSRTKTKETLASGNLLSVINVLMQLRKVCNHPNLFEARPTISPFQMEGIDYVTASLVCNVLDYDVWKDIDLRNLNMQMIDLEDSVSAFAAHRIRRYRVPGKLIEEIDTQPDPPPPCPRGRLNISIRASSGSQQTLVLNQQNGTTTLGGGGVMIGTSPATLRKPVPVNGQKMAVGHPVGQTPKTTPRSNSETRVTSSSGDFNSSNGNSTNTRSPKNKEAKSQFFIPELVEKRRLRRREKLQFLARCNQIKCDAYPIYGADLVCALHMLGETPCPTAGWSAGYVNCAHESKSYHHPSTYWQRTNALSDLIYTNEDYVNSLQDIFARFVIWVPPVAAPLPILHISHPPPSALWKEQRLVSTLQHEISPRCTLLHPVARSMITQFPDPRLIQYDCGKLQTMDRLLRQLKAEHHRVLIFTQMTRMLDVLEAFLNFHGHIYLRLDGTTRVDQRQVLMERFNTDPRIFCFILSTRSGGVGVNLTGADTVIFYDSDWNPTMDAQAQDRCHRIGQTRDVHIYRLISDKTVEENILKKANQKRMLGNLAIEGGNFTTAFFKSSTIQDLFNVDITENDASRRLEEVVDRDSQSVPSPQDDKVAMGALESALAAAEDETDVIALKSAKAEAVADLEEFDENVPLAEEGTENTQPDQPELSKAEQEVQNLVQQLSAIERYAMTFMEETDSWSAKQLAEAEAEIERQKKDWEMNRLAAAKEEEERRQRLADDEPMLTYSRDDANTQVNSKKIGMRSKRFSAGDDKKEKVDGKKEIIKRKRKLLREESKDNDSESIHSNDSHDMPLNNHNADPTSPRTRSRGSVSINLWTLDRSASPSSLEVPGSPNFQSTVKKRKRGRPRKEDMPGGVNNGSPSKQTMSPLSRFSSPNLMEWLSDNGKELMPMWCPPTPPQHDNDVYIDMSMGFLYDQNIMSESQLPPVYVKKELKRSRQAEVGSAGEREGRRPLKVRPRDESSSQAPRSLFDRPSPALVKMRRDIKLQKYRGLVRSPIPNPLKPQIQQRPVQEPEYMPEWLIYEDFCLFKEVQTTQELMLNLLVVTPAHTPNWDYDSECVTNIGRTFRSAKHCRYRYENVVIPREEGKTPFPDTLTKKQKKLKSINKPLQPTKSNRPMRTAQLHAHDANQSFTSLYLKHFENVREISNKRAPTVKPLLVNPSVKNPKHAAVLQENGIDYDNPLEPQAVAQRRAERIASEKKKMPNAEVVSPGASSVRAVAHSVAGTPTVVSVANLTQAQAAAAVQRYTAAQTTATASSSSPKAVTAGMVTAAGKTLTPQQLQHLQRQQQVQALKRRELQKIYQQQQAAAAAAGTATGTVVSNIAATQQAVSAASVGTIPIVSASGTTTGVGQKVVATASAVPVNVTAVQVSQGQQRTQVQYMTKVSSGKQTLSRPVTEAEMAILIQRKAQAQAQTQAQALAQAQAQGQIQGQASGQIQLSQASTVAAGSNQVATTVAVAKPGGQITQQTIATAQLLAQAGLAVQTGSAGTSQATLVKTLPVTGVIPQLKAQLTPGIKGTQQIRHLTPQQVLLQQRKLPPGQKVTQLTPVKGGVPTQLLVQSPKAVAATMTVQQLQQAIKNSPVAVSSGSAAGQVISQVLAKGQVTGAVNRVIPVASSGQQAVQRQAVQVVAASPATAARTQVVDSSGRPQVSIASTLASALAGNIKVTSASSQQALLSQGQQ</sequence>
<feature type="compositionally biased region" description="Basic and acidic residues" evidence="13">
    <location>
        <begin position="1966"/>
        <end position="1982"/>
    </location>
</feature>
<dbReference type="InterPro" id="IPR027417">
    <property type="entry name" value="P-loop_NTPase"/>
</dbReference>
<dbReference type="GO" id="GO:0010557">
    <property type="term" value="P:positive regulation of macromolecule biosynthetic process"/>
    <property type="evidence" value="ECO:0007669"/>
    <property type="project" value="UniProtKB-ARBA"/>
</dbReference>
<comment type="subcellular location">
    <subcellularLocation>
        <location evidence="1">Nucleus</location>
    </subcellularLocation>
</comment>
<dbReference type="GO" id="GO:0006338">
    <property type="term" value="P:chromatin remodeling"/>
    <property type="evidence" value="ECO:0007669"/>
    <property type="project" value="TreeGrafter"/>
</dbReference>
<dbReference type="SMART" id="SM00490">
    <property type="entry name" value="HELICc"/>
    <property type="match status" value="1"/>
</dbReference>
<feature type="compositionally biased region" description="Basic and acidic residues" evidence="13">
    <location>
        <begin position="1728"/>
        <end position="1740"/>
    </location>
</feature>
<reference evidence="17" key="2">
    <citation type="journal article" date="2023" name="BMC Genomics">
        <title>Pest status, molecular evolution, and epigenetic factors derived from the genome assembly of Frankliniella fusca, a thysanopteran phytovirus vector.</title>
        <authorList>
            <person name="Catto M.A."/>
            <person name="Labadie P.E."/>
            <person name="Jacobson A.L."/>
            <person name="Kennedy G.G."/>
            <person name="Srinivasan R."/>
            <person name="Hunt B.G."/>
        </authorList>
    </citation>
    <scope>NUCLEOTIDE SEQUENCE</scope>
    <source>
        <strain evidence="17">PL_HMW_Pooled</strain>
    </source>
</reference>
<feature type="compositionally biased region" description="Basic and acidic residues" evidence="13">
    <location>
        <begin position="1769"/>
        <end position="1783"/>
    </location>
</feature>
<evidence type="ECO:0000256" key="13">
    <source>
        <dbReference type="SAM" id="MobiDB-lite"/>
    </source>
</evidence>
<keyword evidence="7" id="KW-0067">ATP-binding</keyword>
<feature type="region of interest" description="Disordered" evidence="13">
    <location>
        <begin position="1728"/>
        <end position="1831"/>
    </location>
</feature>
<feature type="domain" description="Helicase ATP-binding" evidence="14">
    <location>
        <begin position="781"/>
        <end position="946"/>
    </location>
</feature>
<evidence type="ECO:0000256" key="7">
    <source>
        <dbReference type="ARBA" id="ARBA00022840"/>
    </source>
</evidence>
<dbReference type="InterPro" id="IPR001650">
    <property type="entry name" value="Helicase_C-like"/>
</dbReference>
<feature type="region of interest" description="Disordered" evidence="13">
    <location>
        <begin position="1955"/>
        <end position="1992"/>
    </location>
</feature>
<dbReference type="EMBL" id="JAHWGI010000505">
    <property type="protein sequence ID" value="KAK3916242.1"/>
    <property type="molecule type" value="Genomic_DNA"/>
</dbReference>
<evidence type="ECO:0000256" key="4">
    <source>
        <dbReference type="ARBA" id="ARBA00022741"/>
    </source>
</evidence>
<feature type="compositionally biased region" description="Basic and acidic residues" evidence="13">
    <location>
        <begin position="1792"/>
        <end position="1811"/>
    </location>
</feature>
<feature type="compositionally biased region" description="Polar residues" evidence="13">
    <location>
        <begin position="156"/>
        <end position="178"/>
    </location>
</feature>
<feature type="compositionally biased region" description="Polar residues" evidence="13">
    <location>
        <begin position="1815"/>
        <end position="1831"/>
    </location>
</feature>
<dbReference type="PROSITE" id="PS51204">
    <property type="entry name" value="HSA"/>
    <property type="match status" value="1"/>
</dbReference>
<dbReference type="SMART" id="SM00487">
    <property type="entry name" value="DEXDc"/>
    <property type="match status" value="1"/>
</dbReference>
<keyword evidence="6 17" id="KW-0347">Helicase</keyword>
<reference evidence="17" key="1">
    <citation type="submission" date="2021-07" db="EMBL/GenBank/DDBJ databases">
        <authorList>
            <person name="Catto M.A."/>
            <person name="Jacobson A."/>
            <person name="Kennedy G."/>
            <person name="Labadie P."/>
            <person name="Hunt B.G."/>
            <person name="Srinivasan R."/>
        </authorList>
    </citation>
    <scope>NUCLEOTIDE SEQUENCE</scope>
    <source>
        <strain evidence="17">PL_HMW_Pooled</strain>
        <tissue evidence="17">Head</tissue>
    </source>
</reference>
<evidence type="ECO:0000259" key="16">
    <source>
        <dbReference type="PROSITE" id="PS51204"/>
    </source>
</evidence>
<dbReference type="GO" id="GO:0005524">
    <property type="term" value="F:ATP binding"/>
    <property type="evidence" value="ECO:0007669"/>
    <property type="project" value="UniProtKB-KW"/>
</dbReference>
<keyword evidence="4" id="KW-0547">Nucleotide-binding</keyword>
<evidence type="ECO:0000256" key="2">
    <source>
        <dbReference type="ARBA" id="ARBA00009220"/>
    </source>
</evidence>
<dbReference type="GO" id="GO:0140096">
    <property type="term" value="F:catalytic activity, acting on a protein"/>
    <property type="evidence" value="ECO:0007669"/>
    <property type="project" value="UniProtKB-ARBA"/>
</dbReference>
<evidence type="ECO:0000259" key="14">
    <source>
        <dbReference type="PROSITE" id="PS51192"/>
    </source>
</evidence>
<feature type="region of interest" description="Disordered" evidence="13">
    <location>
        <begin position="630"/>
        <end position="732"/>
    </location>
</feature>
<comment type="caution">
    <text evidence="17">The sequence shown here is derived from an EMBL/GenBank/DDBJ whole genome shotgun (WGS) entry which is preliminary data.</text>
</comment>
<dbReference type="PANTHER" id="PTHR45685:SF1">
    <property type="entry name" value="HELICASE SRCAP"/>
    <property type="match status" value="1"/>
</dbReference>
<evidence type="ECO:0000256" key="11">
    <source>
        <dbReference type="ARBA" id="ARBA00023163"/>
    </source>
</evidence>
<keyword evidence="5" id="KW-0378">Hydrolase</keyword>
<dbReference type="Pfam" id="PF00271">
    <property type="entry name" value="Helicase_C"/>
    <property type="match status" value="1"/>
</dbReference>
<dbReference type="SMART" id="SM00573">
    <property type="entry name" value="HSA"/>
    <property type="match status" value="1"/>
</dbReference>
<dbReference type="Pfam" id="PF00176">
    <property type="entry name" value="SNF2-rel_dom"/>
    <property type="match status" value="1"/>
</dbReference>
<dbReference type="Gene3D" id="1.20.120.850">
    <property type="entry name" value="SWI2/SNF2 ATPases, N-terminal domain"/>
    <property type="match status" value="1"/>
</dbReference>
<dbReference type="Proteomes" id="UP001219518">
    <property type="component" value="Unassembled WGS sequence"/>
</dbReference>
<dbReference type="CDD" id="cd18793">
    <property type="entry name" value="SF2_C_SNF"/>
    <property type="match status" value="1"/>
</dbReference>
<dbReference type="InterPro" id="IPR000330">
    <property type="entry name" value="SNF2_N"/>
</dbReference>
<evidence type="ECO:0000256" key="9">
    <source>
        <dbReference type="ARBA" id="ARBA00023015"/>
    </source>
</evidence>
<evidence type="ECO:0000256" key="1">
    <source>
        <dbReference type="ARBA" id="ARBA00004123"/>
    </source>
</evidence>
<evidence type="ECO:0000313" key="18">
    <source>
        <dbReference type="Proteomes" id="UP001219518"/>
    </source>
</evidence>
<feature type="region of interest" description="Disordered" evidence="13">
    <location>
        <begin position="1843"/>
        <end position="1893"/>
    </location>
</feature>
<proteinExistence type="inferred from homology"/>
<dbReference type="PANTHER" id="PTHR45685">
    <property type="entry name" value="HELICASE SRCAP-RELATED"/>
    <property type="match status" value="1"/>
</dbReference>
<dbReference type="FunFam" id="3.40.50.300:FF:000529">
    <property type="entry name" value="helicase SRCAP isoform X1"/>
    <property type="match status" value="1"/>
</dbReference>
<feature type="compositionally biased region" description="Polar residues" evidence="13">
    <location>
        <begin position="1879"/>
        <end position="1893"/>
    </location>
</feature>
<keyword evidence="10" id="KW-0238">DNA-binding</keyword>
<keyword evidence="3" id="KW-0597">Phosphoprotein</keyword>
<dbReference type="Gene3D" id="3.40.50.10810">
    <property type="entry name" value="Tandem AAA-ATPase domain"/>
    <property type="match status" value="1"/>
</dbReference>
<feature type="region of interest" description="Disordered" evidence="13">
    <location>
        <begin position="138"/>
        <end position="192"/>
    </location>
</feature>
<evidence type="ECO:0000259" key="15">
    <source>
        <dbReference type="PROSITE" id="PS51194"/>
    </source>
</evidence>
<evidence type="ECO:0000256" key="5">
    <source>
        <dbReference type="ARBA" id="ARBA00022801"/>
    </source>
</evidence>
<keyword evidence="18" id="KW-1185">Reference proteome</keyword>
<feature type="domain" description="HSA" evidence="16">
    <location>
        <begin position="410"/>
        <end position="482"/>
    </location>
</feature>
<dbReference type="Gene3D" id="3.40.50.300">
    <property type="entry name" value="P-loop containing nucleotide triphosphate hydrolases"/>
    <property type="match status" value="1"/>
</dbReference>
<feature type="region of interest" description="Disordered" evidence="13">
    <location>
        <begin position="562"/>
        <end position="597"/>
    </location>
</feature>